<dbReference type="GO" id="GO:0005886">
    <property type="term" value="C:plasma membrane"/>
    <property type="evidence" value="ECO:0007669"/>
    <property type="project" value="UniProtKB-SubCell"/>
</dbReference>
<dbReference type="PANTHER" id="PTHR23343:SF117">
    <property type="entry name" value="ZONA PELLUCIDA SPERM-BINDING PROTEIN 4-LIKE ISOFORM X1"/>
    <property type="match status" value="1"/>
</dbReference>
<feature type="compositionally biased region" description="Basic and acidic residues" evidence="11">
    <location>
        <begin position="127"/>
        <end position="143"/>
    </location>
</feature>
<feature type="compositionally biased region" description="Polar residues" evidence="11">
    <location>
        <begin position="536"/>
        <end position="567"/>
    </location>
</feature>
<accession>A0A667WQ78</accession>
<dbReference type="GeneTree" id="ENSGT00940000175473"/>
<evidence type="ECO:0000256" key="3">
    <source>
        <dbReference type="ARBA" id="ARBA00022530"/>
    </source>
</evidence>
<organism evidence="14 15">
    <name type="scientific">Myripristis murdjan</name>
    <name type="common">pinecone soldierfish</name>
    <dbReference type="NCBI Taxonomy" id="586833"/>
    <lineage>
        <taxon>Eukaryota</taxon>
        <taxon>Metazoa</taxon>
        <taxon>Chordata</taxon>
        <taxon>Craniata</taxon>
        <taxon>Vertebrata</taxon>
        <taxon>Euteleostomi</taxon>
        <taxon>Actinopterygii</taxon>
        <taxon>Neopterygii</taxon>
        <taxon>Teleostei</taxon>
        <taxon>Neoteleostei</taxon>
        <taxon>Acanthomorphata</taxon>
        <taxon>Holocentriformes</taxon>
        <taxon>Holocentridae</taxon>
        <taxon>Myripristis</taxon>
    </lineage>
</organism>
<dbReference type="Proteomes" id="UP000472263">
    <property type="component" value="Chromosome 8"/>
</dbReference>
<dbReference type="Ensembl" id="ENSMMDT00005007994.1">
    <property type="protein sequence ID" value="ENSMMDP00005007760.1"/>
    <property type="gene ID" value="ENSMMDG00005004264.1"/>
</dbReference>
<feature type="region of interest" description="Disordered" evidence="11">
    <location>
        <begin position="875"/>
        <end position="930"/>
    </location>
</feature>
<dbReference type="InterPro" id="IPR055355">
    <property type="entry name" value="ZP-C"/>
</dbReference>
<dbReference type="GO" id="GO:0032190">
    <property type="term" value="F:acrosin binding"/>
    <property type="evidence" value="ECO:0007669"/>
    <property type="project" value="TreeGrafter"/>
</dbReference>
<evidence type="ECO:0000313" key="14">
    <source>
        <dbReference type="Ensembl" id="ENSMMDP00005007760.1"/>
    </source>
</evidence>
<keyword evidence="3" id="KW-0964">Secreted</keyword>
<keyword evidence="6 12" id="KW-1133">Transmembrane helix</keyword>
<dbReference type="GO" id="GO:0035805">
    <property type="term" value="C:egg coat"/>
    <property type="evidence" value="ECO:0007669"/>
    <property type="project" value="UniProtKB-SubCell"/>
</dbReference>
<feature type="compositionally biased region" description="Pro residues" evidence="11">
    <location>
        <begin position="833"/>
        <end position="844"/>
    </location>
</feature>
<dbReference type="GO" id="GO:0007339">
    <property type="term" value="P:binding of sperm to zona pellucida"/>
    <property type="evidence" value="ECO:0007669"/>
    <property type="project" value="TreeGrafter"/>
</dbReference>
<keyword evidence="7 12" id="KW-0472">Membrane</keyword>
<dbReference type="InterPro" id="IPR001507">
    <property type="entry name" value="ZP_dom"/>
</dbReference>
<feature type="compositionally biased region" description="Polar residues" evidence="11">
    <location>
        <begin position="820"/>
        <end position="829"/>
    </location>
</feature>
<dbReference type="PANTHER" id="PTHR23343">
    <property type="entry name" value="ZONA PELLUCIDA SPERM-BINDING PROTEIN"/>
    <property type="match status" value="1"/>
</dbReference>
<evidence type="ECO:0000256" key="6">
    <source>
        <dbReference type="ARBA" id="ARBA00022989"/>
    </source>
</evidence>
<keyword evidence="9" id="KW-0278">Fertilization</keyword>
<evidence type="ECO:0000256" key="5">
    <source>
        <dbReference type="ARBA" id="ARBA00022692"/>
    </source>
</evidence>
<feature type="region of interest" description="Disordered" evidence="11">
    <location>
        <begin position="174"/>
        <end position="210"/>
    </location>
</feature>
<evidence type="ECO:0000256" key="8">
    <source>
        <dbReference type="ARBA" id="ARBA00023157"/>
    </source>
</evidence>
<feature type="compositionally biased region" description="Basic and acidic residues" evidence="11">
    <location>
        <begin position="201"/>
        <end position="210"/>
    </location>
</feature>
<feature type="region of interest" description="Disordered" evidence="11">
    <location>
        <begin position="403"/>
        <end position="424"/>
    </location>
</feature>
<sequence length="1362" mass="150145">MHLKQKVYCYGVLLIYTITTITLISVGWCEPAVNSSQPNSTSNAADLHNDSKGRVALTTKPLIHPSHRTARRRHHLELKQDVARKAQNLQNQDSSDGSQPKSFGGRPNPHRFTPRMKPSSDKSFTTRGRDKPQEEEGAHPSFKLRNEFCSEGEIKNVISGKFYIAGQLAASASSGGYQSDSAVSGQSQGGQVRVKGQPGHSPEESWQRLEPEVECGDDAMTLTVRRRRAAQLLLDRVNTSSLPLSQLPSECGYSVKTTWRDLRLVAPYDACHVTQEGGSYMLPLLWGGTPVKMSCPVSQFQPQTLGLSSLCCSPYGLTVSLQGQSASEELKVKVRGEWTPLVLLAEQCGYTLQKQAGELLIAAPFITCGITVKNEKYTLSLQIGKKVVTLACPVSPLEELPQTHQSVVSGSHHPTRGRGEAIPETVQPFPWAPPFYLAPLDYPHPTFPQRYPSPGAHDAYNPSPPPSLPPSPTTRRQPLPSVGSSFDSQRVYQDYQSYQILPPSESYEGLSVHSPSLPSMDKMEESYTSYPDLRQKQTSSISSHLVSRIASRSPSSATDFPAQTKSPSQPPSHAFNPFYHYYHHPKIPLPDPSQDPDPGPKVVTSESYPAEQPDPASRKPGFPDFQPYYIHQPKVSGNANLAQATSHPSTLPVTSPELHHRDPAPHVPYNPQPYPYHYFYHLPQIFAEEAKRLSLHDHTTATTTSLPSGPQTMEPGTSAHPLPGLPQLPFHYRYSFHPYPGQPNPNHPGLQDLPKHMYKDTFGPSAPDGPGKPQLQPNVLLTKDENVKTLVEDKKLSAPVVHGAQPPLPLNFGSFHYLSQKPQSNQQHEPNPITLPPPKQPSSPTPSAIYNRPLYPHYYHPYYYMYYGLERLPSTDDDASSSRKALEPSLQASASPTVESPQHPAYFSHPTPIPSHRPQTTTSPTESLYNLQNGPFHPYYNYYQYYFQPAASIDNQEPPSAGSMQSEKGSKSESRLSSESTYIRTDSFEHAAEEAYPSMPQLHHNPVQMPSSHHISQQHPYDQVQLTNGEEAEERPDNEMRDHLQAISHTPSASPCGLGPVSNVDCSSLLSCCSYPVNECTAGQHFVFAVPDSVVEPTVGPPALLSEVSNVSCTPQRLTSNPDLYTVPLEGCGVHTHMAGQTVVHLLDIHGSQPLQQEHSSMQEGFPVRLLVECKTSPGSPGKVKLQVMDPSPSPPVQSTPATVTVQLRIATDESFTSYHPEAHLPLSLVKGRPVYLEVGLLNHPEPDLVLLVHYCLVYTYTPYASWMLIYDGCPKHGDSQLLLPPPPSPSHPHHIRRLAITSFLSLPTQSPSRQSHGGYSHLEDPEMYFMCSTEVCSAADGDCTVGCISSKFNTVETLHIN</sequence>
<feature type="region of interest" description="Disordered" evidence="11">
    <location>
        <begin position="86"/>
        <end position="143"/>
    </location>
</feature>
<dbReference type="InParanoid" id="A0A667WQ78"/>
<dbReference type="GO" id="GO:0035804">
    <property type="term" value="F:structural constituent of egg coat"/>
    <property type="evidence" value="ECO:0007669"/>
    <property type="project" value="TreeGrafter"/>
</dbReference>
<dbReference type="SMART" id="SM00241">
    <property type="entry name" value="ZP"/>
    <property type="match status" value="1"/>
</dbReference>
<evidence type="ECO:0000259" key="13">
    <source>
        <dbReference type="PROSITE" id="PS51034"/>
    </source>
</evidence>
<feature type="region of interest" description="Disordered" evidence="11">
    <location>
        <begin position="954"/>
        <end position="981"/>
    </location>
</feature>
<feature type="region of interest" description="Disordered" evidence="11">
    <location>
        <begin position="505"/>
        <end position="624"/>
    </location>
</feature>
<reference evidence="14" key="3">
    <citation type="submission" date="2025-09" db="UniProtKB">
        <authorList>
            <consortium name="Ensembl"/>
        </authorList>
    </citation>
    <scope>IDENTIFICATION</scope>
</reference>
<evidence type="ECO:0000256" key="4">
    <source>
        <dbReference type="ARBA" id="ARBA00022685"/>
    </source>
</evidence>
<evidence type="ECO:0000256" key="9">
    <source>
        <dbReference type="ARBA" id="ARBA00023279"/>
    </source>
</evidence>
<dbReference type="InterPro" id="IPR042235">
    <property type="entry name" value="ZP-C_dom"/>
</dbReference>
<keyword evidence="15" id="KW-1185">Reference proteome</keyword>
<evidence type="ECO:0000256" key="2">
    <source>
        <dbReference type="ARBA" id="ARBA00022475"/>
    </source>
</evidence>
<dbReference type="GO" id="GO:0060468">
    <property type="term" value="P:prevention of polyspermy"/>
    <property type="evidence" value="ECO:0007669"/>
    <property type="project" value="TreeGrafter"/>
</dbReference>
<dbReference type="Pfam" id="PF00100">
    <property type="entry name" value="Zona_pellucida"/>
    <property type="match status" value="1"/>
</dbReference>
<feature type="compositionally biased region" description="Pro residues" evidence="11">
    <location>
        <begin position="587"/>
        <end position="599"/>
    </location>
</feature>
<feature type="compositionally biased region" description="Polar residues" evidence="11">
    <location>
        <begin position="917"/>
        <end position="930"/>
    </location>
</feature>
<feature type="transmembrane region" description="Helical" evidence="12">
    <location>
        <begin position="7"/>
        <end position="28"/>
    </location>
</feature>
<feature type="compositionally biased region" description="Polar residues" evidence="11">
    <location>
        <begin position="700"/>
        <end position="715"/>
    </location>
</feature>
<feature type="domain" description="ZP" evidence="13">
    <location>
        <begin position="1079"/>
        <end position="1355"/>
    </location>
</feature>
<keyword evidence="4" id="KW-0165">Cleavage on pair of basic residues</keyword>
<feature type="region of interest" description="Disordered" evidence="11">
    <location>
        <begin position="447"/>
        <end position="488"/>
    </location>
</feature>
<feature type="compositionally biased region" description="Polar residues" evidence="11">
    <location>
        <begin position="1008"/>
        <end position="1022"/>
    </location>
</feature>
<protein>
    <submittedName>
        <fullName evidence="14">Uncharacterized LOC115363898</fullName>
    </submittedName>
</protein>
<feature type="compositionally biased region" description="Polar residues" evidence="11">
    <location>
        <begin position="87"/>
        <end position="101"/>
    </location>
</feature>
<evidence type="ECO:0000313" key="15">
    <source>
        <dbReference type="Proteomes" id="UP000472263"/>
    </source>
</evidence>
<reference evidence="14" key="1">
    <citation type="submission" date="2019-06" db="EMBL/GenBank/DDBJ databases">
        <authorList>
            <consortium name="Wellcome Sanger Institute Data Sharing"/>
        </authorList>
    </citation>
    <scope>NUCLEOTIDE SEQUENCE [LARGE SCALE GENOMIC DNA]</scope>
</reference>
<evidence type="ECO:0000256" key="1">
    <source>
        <dbReference type="ARBA" id="ARBA00004251"/>
    </source>
</evidence>
<proteinExistence type="predicted"/>
<comment type="subcellular location">
    <subcellularLocation>
        <location evidence="1">Cell membrane</location>
        <topology evidence="1">Single-pass type I membrane protein</topology>
    </subcellularLocation>
    <subcellularLocation>
        <location evidence="10">Zona pellucida</location>
    </subcellularLocation>
</comment>
<evidence type="ECO:0000256" key="12">
    <source>
        <dbReference type="SAM" id="Phobius"/>
    </source>
</evidence>
<feature type="region of interest" description="Disordered" evidence="11">
    <location>
        <begin position="1001"/>
        <end position="1022"/>
    </location>
</feature>
<feature type="region of interest" description="Disordered" evidence="11">
    <location>
        <begin position="812"/>
        <end position="848"/>
    </location>
</feature>
<keyword evidence="3" id="KW-0272">Extracellular matrix</keyword>
<reference evidence="14" key="2">
    <citation type="submission" date="2025-08" db="UniProtKB">
        <authorList>
            <consortium name="Ensembl"/>
        </authorList>
    </citation>
    <scope>IDENTIFICATION</scope>
</reference>
<feature type="compositionally biased region" description="Polar residues" evidence="11">
    <location>
        <begin position="890"/>
        <end position="900"/>
    </location>
</feature>
<keyword evidence="5 12" id="KW-0812">Transmembrane</keyword>
<gene>
    <name evidence="14" type="primary">LOC115363898</name>
</gene>
<evidence type="ECO:0000256" key="7">
    <source>
        <dbReference type="ARBA" id="ARBA00023136"/>
    </source>
</evidence>
<evidence type="ECO:0000256" key="10">
    <source>
        <dbReference type="ARBA" id="ARBA00024183"/>
    </source>
</evidence>
<name>A0A667WQ78_9TELE</name>
<feature type="compositionally biased region" description="Pro residues" evidence="11">
    <location>
        <begin position="462"/>
        <end position="472"/>
    </location>
</feature>
<dbReference type="PROSITE" id="PS51034">
    <property type="entry name" value="ZP_2"/>
    <property type="match status" value="1"/>
</dbReference>
<dbReference type="Gene3D" id="2.60.40.4100">
    <property type="entry name" value="Zona pellucida, ZP-C domain"/>
    <property type="match status" value="1"/>
</dbReference>
<keyword evidence="2" id="KW-1003">Cell membrane</keyword>
<feature type="compositionally biased region" description="Polar residues" evidence="11">
    <location>
        <begin position="954"/>
        <end position="965"/>
    </location>
</feature>
<dbReference type="InterPro" id="IPR051148">
    <property type="entry name" value="Zona_Pellucida_Domain_gp"/>
</dbReference>
<evidence type="ECO:0000256" key="11">
    <source>
        <dbReference type="SAM" id="MobiDB-lite"/>
    </source>
</evidence>
<feature type="region of interest" description="Disordered" evidence="11">
    <location>
        <begin position="699"/>
        <end position="779"/>
    </location>
</feature>
<keyword evidence="8" id="KW-1015">Disulfide bond</keyword>